<accession>A0A1Q9AES3</accession>
<dbReference type="OrthoDB" id="9796570at2"/>
<feature type="domain" description="Dienelactone hydrolase" evidence="1">
    <location>
        <begin position="85"/>
        <end position="183"/>
    </location>
</feature>
<dbReference type="Proteomes" id="UP000186143">
    <property type="component" value="Unassembled WGS sequence"/>
</dbReference>
<dbReference type="STRING" id="1672749.BJF92_01305"/>
<evidence type="ECO:0000259" key="1">
    <source>
        <dbReference type="Pfam" id="PF01738"/>
    </source>
</evidence>
<sequence length="204" mass="21578">MDDRDYHHLVRAGAPGAPAFFVFHGTGGDENQFFGFASRLLPQATIVAPRGDVSEHGAARFFRRTGEGVYDMADLARATTKMVAFIRRLTSEHGAGAVYGLGFSNGANILANVLIEEPGLVSKAVLMHPLIPFQPAASASLKGTRVLVTAGRRDPICPVPLTEALAAHLAGRGAAVETEWHDGGHDIRPNEVAALERFLGGDGA</sequence>
<organism evidence="2 3">
    <name type="scientific">Xaviernesmea rhizosphaerae</name>
    <dbReference type="NCBI Taxonomy" id="1672749"/>
    <lineage>
        <taxon>Bacteria</taxon>
        <taxon>Pseudomonadati</taxon>
        <taxon>Pseudomonadota</taxon>
        <taxon>Alphaproteobacteria</taxon>
        <taxon>Hyphomicrobiales</taxon>
        <taxon>Rhizobiaceae</taxon>
        <taxon>Rhizobium/Agrobacterium group</taxon>
        <taxon>Xaviernesmea</taxon>
    </lineage>
</organism>
<dbReference type="InterPro" id="IPR029058">
    <property type="entry name" value="AB_hydrolase_fold"/>
</dbReference>
<evidence type="ECO:0000313" key="2">
    <source>
        <dbReference type="EMBL" id="OLP53419.1"/>
    </source>
</evidence>
<dbReference type="SUPFAM" id="SSF53474">
    <property type="entry name" value="alpha/beta-Hydrolases"/>
    <property type="match status" value="1"/>
</dbReference>
<dbReference type="GO" id="GO:0016787">
    <property type="term" value="F:hydrolase activity"/>
    <property type="evidence" value="ECO:0007669"/>
    <property type="project" value="InterPro"/>
</dbReference>
<dbReference type="Pfam" id="PF01738">
    <property type="entry name" value="DLH"/>
    <property type="match status" value="1"/>
</dbReference>
<reference evidence="2 3" key="1">
    <citation type="submission" date="2016-09" db="EMBL/GenBank/DDBJ databases">
        <title>Rhizobium sp. nov., a novel species isolated from the rice rhizosphere.</title>
        <authorList>
            <person name="Zhao J."/>
            <person name="Zhang X."/>
        </authorList>
    </citation>
    <scope>NUCLEOTIDE SEQUENCE [LARGE SCALE GENOMIC DNA]</scope>
    <source>
        <strain evidence="2 3">MH17</strain>
    </source>
</reference>
<protein>
    <submittedName>
        <fullName evidence="2">Esterase</fullName>
    </submittedName>
</protein>
<dbReference type="EMBL" id="MKIO01000040">
    <property type="protein sequence ID" value="OLP53419.1"/>
    <property type="molecule type" value="Genomic_DNA"/>
</dbReference>
<comment type="caution">
    <text evidence="2">The sequence shown here is derived from an EMBL/GenBank/DDBJ whole genome shotgun (WGS) entry which is preliminary data.</text>
</comment>
<dbReference type="InterPro" id="IPR002925">
    <property type="entry name" value="Dienelactn_hydro"/>
</dbReference>
<evidence type="ECO:0000313" key="3">
    <source>
        <dbReference type="Proteomes" id="UP000186143"/>
    </source>
</evidence>
<gene>
    <name evidence="2" type="ORF">BJF92_01305</name>
</gene>
<dbReference type="Gene3D" id="3.40.50.1820">
    <property type="entry name" value="alpha/beta hydrolase"/>
    <property type="match status" value="1"/>
</dbReference>
<dbReference type="RefSeq" id="WP_075636641.1">
    <property type="nucleotide sequence ID" value="NZ_MKIO01000040.1"/>
</dbReference>
<proteinExistence type="predicted"/>
<name>A0A1Q9AES3_9HYPH</name>
<dbReference type="AlphaFoldDB" id="A0A1Q9AES3"/>